<name>V5GU25_ANOGL</name>
<feature type="non-terminal residue" evidence="1">
    <location>
        <position position="1"/>
    </location>
</feature>
<accession>V5GU25</accession>
<dbReference type="PANTHER" id="PTHR47326:SF1">
    <property type="entry name" value="HTH PSQ-TYPE DOMAIN-CONTAINING PROTEIN"/>
    <property type="match status" value="1"/>
</dbReference>
<dbReference type="EMBL" id="GALX01004723">
    <property type="protein sequence ID" value="JAB63743.1"/>
    <property type="molecule type" value="Transcribed_RNA"/>
</dbReference>
<proteinExistence type="predicted"/>
<protein>
    <recommendedName>
        <fullName evidence="2">DUF4817 domain-containing protein</fullName>
    </recommendedName>
</protein>
<evidence type="ECO:0008006" key="2">
    <source>
        <dbReference type="Google" id="ProtNLM"/>
    </source>
</evidence>
<dbReference type="PANTHER" id="PTHR47326">
    <property type="entry name" value="TRANSPOSABLE ELEMENT TC3 TRANSPOSASE-LIKE PROTEIN"/>
    <property type="match status" value="1"/>
</dbReference>
<sequence>RYPERRAPAPRTFVAVAQRVLDTGEVQPRRGRDGGPGRPLRILNVEEMILDLVEEDPHRSTRNIAQQVNISHPVVWRTLREAQLYPFHIQRVQALTPEDFPLHRNF</sequence>
<dbReference type="Pfam" id="PF13412">
    <property type="entry name" value="HTH_24"/>
    <property type="match status" value="1"/>
</dbReference>
<feature type="non-terminal residue" evidence="1">
    <location>
        <position position="106"/>
    </location>
</feature>
<reference evidence="1" key="1">
    <citation type="submission" date="2013-07" db="EMBL/GenBank/DDBJ databases">
        <title>Midgut Transcriptome Profiling of Anoplphora glabripennis, a Lignocellulose Degrading, Wood-Boring Cerambycid.</title>
        <authorList>
            <person name="Scully E.D."/>
            <person name="Hoover K."/>
            <person name="Carlson J.E."/>
            <person name="Tien M."/>
            <person name="Geib S.M."/>
        </authorList>
    </citation>
    <scope>NUCLEOTIDE SEQUENCE</scope>
</reference>
<organism evidence="1">
    <name type="scientific">Anoplophora glabripennis</name>
    <name type="common">Asian longhorn beetle</name>
    <name type="synonym">Anoplophora nobilis</name>
    <dbReference type="NCBI Taxonomy" id="217634"/>
    <lineage>
        <taxon>Eukaryota</taxon>
        <taxon>Metazoa</taxon>
        <taxon>Ecdysozoa</taxon>
        <taxon>Arthropoda</taxon>
        <taxon>Hexapoda</taxon>
        <taxon>Insecta</taxon>
        <taxon>Pterygota</taxon>
        <taxon>Neoptera</taxon>
        <taxon>Endopterygota</taxon>
        <taxon>Coleoptera</taxon>
        <taxon>Polyphaga</taxon>
        <taxon>Cucujiformia</taxon>
        <taxon>Chrysomeloidea</taxon>
        <taxon>Cerambycidae</taxon>
        <taxon>Lamiinae</taxon>
        <taxon>Lamiini</taxon>
        <taxon>Anoplophora</taxon>
    </lineage>
</organism>
<dbReference type="AlphaFoldDB" id="V5GU25"/>
<evidence type="ECO:0000313" key="1">
    <source>
        <dbReference type="EMBL" id="JAB63743.1"/>
    </source>
</evidence>